<protein>
    <recommendedName>
        <fullName evidence="4">Mitochondrial outer membrane protein porin 6</fullName>
    </recommendedName>
</protein>
<dbReference type="InterPro" id="IPR027246">
    <property type="entry name" value="Porin_Euk/Tom40"/>
</dbReference>
<keyword evidence="3" id="KW-1185">Reference proteome</keyword>
<dbReference type="CDD" id="cd07306">
    <property type="entry name" value="Porin3_VDAC"/>
    <property type="match status" value="1"/>
</dbReference>
<evidence type="ECO:0000256" key="1">
    <source>
        <dbReference type="ARBA" id="ARBA00009624"/>
    </source>
</evidence>
<organism evidence="2 3">
    <name type="scientific">Lupinus angustifolius</name>
    <name type="common">Narrow-leaved blue lupine</name>
    <dbReference type="NCBI Taxonomy" id="3871"/>
    <lineage>
        <taxon>Eukaryota</taxon>
        <taxon>Viridiplantae</taxon>
        <taxon>Streptophyta</taxon>
        <taxon>Embryophyta</taxon>
        <taxon>Tracheophyta</taxon>
        <taxon>Spermatophyta</taxon>
        <taxon>Magnoliopsida</taxon>
        <taxon>eudicotyledons</taxon>
        <taxon>Gunneridae</taxon>
        <taxon>Pentapetalae</taxon>
        <taxon>rosids</taxon>
        <taxon>fabids</taxon>
        <taxon>Fabales</taxon>
        <taxon>Fabaceae</taxon>
        <taxon>Papilionoideae</taxon>
        <taxon>50 kb inversion clade</taxon>
        <taxon>genistoids sensu lato</taxon>
        <taxon>core genistoids</taxon>
        <taxon>Genisteae</taxon>
        <taxon>Lupinus</taxon>
    </lineage>
</organism>
<comment type="similarity">
    <text evidence="1">Belongs to the eukaryotic mitochondrial porin (TC 1.B.8.1) family.</text>
</comment>
<dbReference type="GO" id="GO:0005741">
    <property type="term" value="C:mitochondrial outer membrane"/>
    <property type="evidence" value="ECO:0007669"/>
    <property type="project" value="InterPro"/>
</dbReference>
<dbReference type="InterPro" id="IPR023614">
    <property type="entry name" value="Porin_dom_sf"/>
</dbReference>
<dbReference type="EMBL" id="CM007361">
    <property type="protein sequence ID" value="OIW19430.1"/>
    <property type="molecule type" value="Genomic_DNA"/>
</dbReference>
<name>A0A4P1RW62_LUPAN</name>
<gene>
    <name evidence="2" type="ORF">TanjilG_09450</name>
</gene>
<dbReference type="PANTHER" id="PTHR11743">
    <property type="entry name" value="VOLTAGE-DEPENDENT ANION-SELECTIVE CHANNEL"/>
    <property type="match status" value="1"/>
</dbReference>
<dbReference type="Proteomes" id="UP000188354">
    <property type="component" value="Chromosome LG01"/>
</dbReference>
<dbReference type="InterPro" id="IPR001925">
    <property type="entry name" value="Porin_Euk"/>
</dbReference>
<accession>A0A4P1RW62</accession>
<dbReference type="Pfam" id="PF01459">
    <property type="entry name" value="Porin_3"/>
    <property type="match status" value="1"/>
</dbReference>
<evidence type="ECO:0000313" key="3">
    <source>
        <dbReference type="Proteomes" id="UP000188354"/>
    </source>
</evidence>
<dbReference type="GO" id="GO:0008308">
    <property type="term" value="F:voltage-gated monoatomic anion channel activity"/>
    <property type="evidence" value="ECO:0007669"/>
    <property type="project" value="InterPro"/>
</dbReference>
<dbReference type="AlphaFoldDB" id="A0A4P1RW62"/>
<dbReference type="PANTHER" id="PTHR11743:SF27">
    <property type="entry name" value="MITOCHONDRIAL OUTER MEMBRANE PROTEIN PORIN 4"/>
    <property type="match status" value="1"/>
</dbReference>
<dbReference type="Gene3D" id="2.40.160.10">
    <property type="entry name" value="Porin"/>
    <property type="match status" value="1"/>
</dbReference>
<evidence type="ECO:0008006" key="4">
    <source>
        <dbReference type="Google" id="ProtNLM"/>
    </source>
</evidence>
<evidence type="ECO:0000313" key="2">
    <source>
        <dbReference type="EMBL" id="OIW19430.1"/>
    </source>
</evidence>
<dbReference type="STRING" id="3871.A0A4P1RW62"/>
<sequence>MYGEVSTKVTVNDIFHSTKAALSFSVPDHKSGKLDVQYIHPHAAIDSSIGLNPSPQLELSAAIGSKDLCLGAEVGFNTTSASFTKYNAGIAFNKPDFSAALLLVDRGQALKASYIHYVDRPDGFTIATEITHRFSSFENRFTIGSSKLIDPHTVLKTRFSNDGKAAFQVQRAWRPNSLITLSGEYDPTKIFSSSTKLGLSLALKP</sequence>
<dbReference type="Gramene" id="OIW19430">
    <property type="protein sequence ID" value="OIW19430"/>
    <property type="gene ID" value="TanjilG_09450"/>
</dbReference>
<reference evidence="2 3" key="1">
    <citation type="journal article" date="2017" name="Plant Biotechnol. J.">
        <title>A comprehensive draft genome sequence for lupin (Lupinus angustifolius), an emerging health food: insights into plant-microbe interactions and legume evolution.</title>
        <authorList>
            <person name="Hane J.K."/>
            <person name="Ming Y."/>
            <person name="Kamphuis L.G."/>
            <person name="Nelson M.N."/>
            <person name="Garg G."/>
            <person name="Atkins C.A."/>
            <person name="Bayer P.E."/>
            <person name="Bravo A."/>
            <person name="Bringans S."/>
            <person name="Cannon S."/>
            <person name="Edwards D."/>
            <person name="Foley R."/>
            <person name="Gao L.L."/>
            <person name="Harrison M.J."/>
            <person name="Huang W."/>
            <person name="Hurgobin B."/>
            <person name="Li S."/>
            <person name="Liu C.W."/>
            <person name="McGrath A."/>
            <person name="Morahan G."/>
            <person name="Murray J."/>
            <person name="Weller J."/>
            <person name="Jian J."/>
            <person name="Singh K.B."/>
        </authorList>
    </citation>
    <scope>NUCLEOTIDE SEQUENCE [LARGE SCALE GENOMIC DNA]</scope>
    <source>
        <strain evidence="3">cv. Tanjil</strain>
        <tissue evidence="2">Whole plant</tissue>
    </source>
</reference>
<proteinExistence type="inferred from homology"/>